<comment type="caution">
    <text evidence="1">The sequence shown here is derived from an EMBL/GenBank/DDBJ whole genome shotgun (WGS) entry which is preliminary data.</text>
</comment>
<sequence>MSPDSSSIILLLHQNPAQYTTRRSSVPDYTRQSNVFGCRTVSNRIGRIGAAAAGAGLTHAAQKTARATACVAESRAGGRFTEDLRNRDCLQNTN</sequence>
<name>A0A4C1UPX6_EUMVA</name>
<dbReference type="AlphaFoldDB" id="A0A4C1UPX6"/>
<gene>
    <name evidence="1" type="ORF">EVAR_83663_1</name>
</gene>
<dbReference type="Proteomes" id="UP000299102">
    <property type="component" value="Unassembled WGS sequence"/>
</dbReference>
<evidence type="ECO:0000313" key="2">
    <source>
        <dbReference type="Proteomes" id="UP000299102"/>
    </source>
</evidence>
<proteinExistence type="predicted"/>
<keyword evidence="2" id="KW-1185">Reference proteome</keyword>
<organism evidence="1 2">
    <name type="scientific">Eumeta variegata</name>
    <name type="common">Bagworm moth</name>
    <name type="synonym">Eumeta japonica</name>
    <dbReference type="NCBI Taxonomy" id="151549"/>
    <lineage>
        <taxon>Eukaryota</taxon>
        <taxon>Metazoa</taxon>
        <taxon>Ecdysozoa</taxon>
        <taxon>Arthropoda</taxon>
        <taxon>Hexapoda</taxon>
        <taxon>Insecta</taxon>
        <taxon>Pterygota</taxon>
        <taxon>Neoptera</taxon>
        <taxon>Endopterygota</taxon>
        <taxon>Lepidoptera</taxon>
        <taxon>Glossata</taxon>
        <taxon>Ditrysia</taxon>
        <taxon>Tineoidea</taxon>
        <taxon>Psychidae</taxon>
        <taxon>Oiketicinae</taxon>
        <taxon>Eumeta</taxon>
    </lineage>
</organism>
<protein>
    <submittedName>
        <fullName evidence="1">Uncharacterized protein</fullName>
    </submittedName>
</protein>
<accession>A0A4C1UPX6</accession>
<dbReference type="EMBL" id="BGZK01000201">
    <property type="protein sequence ID" value="GBP28032.1"/>
    <property type="molecule type" value="Genomic_DNA"/>
</dbReference>
<reference evidence="1 2" key="1">
    <citation type="journal article" date="2019" name="Commun. Biol.">
        <title>The bagworm genome reveals a unique fibroin gene that provides high tensile strength.</title>
        <authorList>
            <person name="Kono N."/>
            <person name="Nakamura H."/>
            <person name="Ohtoshi R."/>
            <person name="Tomita M."/>
            <person name="Numata K."/>
            <person name="Arakawa K."/>
        </authorList>
    </citation>
    <scope>NUCLEOTIDE SEQUENCE [LARGE SCALE GENOMIC DNA]</scope>
</reference>
<evidence type="ECO:0000313" key="1">
    <source>
        <dbReference type="EMBL" id="GBP28032.1"/>
    </source>
</evidence>